<dbReference type="AlphaFoldDB" id="A0A916SHF3"/>
<dbReference type="RefSeq" id="WP_229733119.1">
    <property type="nucleotide sequence ID" value="NZ_BMGB01000001.1"/>
</dbReference>
<dbReference type="InterPro" id="IPR013154">
    <property type="entry name" value="ADH-like_N"/>
</dbReference>
<feature type="domain" description="Enoyl reductase (ER)" evidence="1">
    <location>
        <begin position="6"/>
        <end position="315"/>
    </location>
</feature>
<dbReference type="InterPro" id="IPR002364">
    <property type="entry name" value="Quin_OxRdtase/zeta-crystal_CS"/>
</dbReference>
<dbReference type="SUPFAM" id="SSF50129">
    <property type="entry name" value="GroES-like"/>
    <property type="match status" value="1"/>
</dbReference>
<evidence type="ECO:0000313" key="3">
    <source>
        <dbReference type="Proteomes" id="UP000606922"/>
    </source>
</evidence>
<dbReference type="CDD" id="cd08267">
    <property type="entry name" value="MDR1"/>
    <property type="match status" value="1"/>
</dbReference>
<dbReference type="PANTHER" id="PTHR44013">
    <property type="entry name" value="ZINC-TYPE ALCOHOL DEHYDROGENASE-LIKE PROTEIN C16A3.02C"/>
    <property type="match status" value="1"/>
</dbReference>
<dbReference type="PROSITE" id="PS01162">
    <property type="entry name" value="QOR_ZETA_CRYSTAL"/>
    <property type="match status" value="1"/>
</dbReference>
<name>A0A916SHF3_9MICO</name>
<dbReference type="InterPro" id="IPR052733">
    <property type="entry name" value="Chloroplast_QOR"/>
</dbReference>
<evidence type="ECO:0000259" key="1">
    <source>
        <dbReference type="SMART" id="SM00829"/>
    </source>
</evidence>
<organism evidence="2 3">
    <name type="scientific">Conyzicola nivalis</name>
    <dbReference type="NCBI Taxonomy" id="1477021"/>
    <lineage>
        <taxon>Bacteria</taxon>
        <taxon>Bacillati</taxon>
        <taxon>Actinomycetota</taxon>
        <taxon>Actinomycetes</taxon>
        <taxon>Micrococcales</taxon>
        <taxon>Microbacteriaceae</taxon>
        <taxon>Conyzicola</taxon>
    </lineage>
</organism>
<comment type="caution">
    <text evidence="2">The sequence shown here is derived from an EMBL/GenBank/DDBJ whole genome shotgun (WGS) entry which is preliminary data.</text>
</comment>
<reference evidence="2" key="2">
    <citation type="submission" date="2020-09" db="EMBL/GenBank/DDBJ databases">
        <authorList>
            <person name="Sun Q."/>
            <person name="Zhou Y."/>
        </authorList>
    </citation>
    <scope>NUCLEOTIDE SEQUENCE</scope>
    <source>
        <strain evidence="2">CGMCC 1.12813</strain>
    </source>
</reference>
<dbReference type="Pfam" id="PF13602">
    <property type="entry name" value="ADH_zinc_N_2"/>
    <property type="match status" value="1"/>
</dbReference>
<dbReference type="Proteomes" id="UP000606922">
    <property type="component" value="Unassembled WGS sequence"/>
</dbReference>
<accession>A0A916SHF3</accession>
<dbReference type="InterPro" id="IPR036291">
    <property type="entry name" value="NAD(P)-bd_dom_sf"/>
</dbReference>
<dbReference type="GO" id="GO:0008270">
    <property type="term" value="F:zinc ion binding"/>
    <property type="evidence" value="ECO:0007669"/>
    <property type="project" value="InterPro"/>
</dbReference>
<dbReference type="InterPro" id="IPR020843">
    <property type="entry name" value="ER"/>
</dbReference>
<proteinExistence type="predicted"/>
<dbReference type="Gene3D" id="3.40.50.720">
    <property type="entry name" value="NAD(P)-binding Rossmann-like Domain"/>
    <property type="match status" value="1"/>
</dbReference>
<reference evidence="2" key="1">
    <citation type="journal article" date="2014" name="Int. J. Syst. Evol. Microbiol.">
        <title>Complete genome sequence of Corynebacterium casei LMG S-19264T (=DSM 44701T), isolated from a smear-ripened cheese.</title>
        <authorList>
            <consortium name="US DOE Joint Genome Institute (JGI-PGF)"/>
            <person name="Walter F."/>
            <person name="Albersmeier A."/>
            <person name="Kalinowski J."/>
            <person name="Ruckert C."/>
        </authorList>
    </citation>
    <scope>NUCLEOTIDE SEQUENCE</scope>
    <source>
        <strain evidence="2">CGMCC 1.12813</strain>
    </source>
</reference>
<dbReference type="SUPFAM" id="SSF51735">
    <property type="entry name" value="NAD(P)-binding Rossmann-fold domains"/>
    <property type="match status" value="1"/>
</dbReference>
<dbReference type="GO" id="GO:0016491">
    <property type="term" value="F:oxidoreductase activity"/>
    <property type="evidence" value="ECO:0007669"/>
    <property type="project" value="InterPro"/>
</dbReference>
<dbReference type="Gene3D" id="3.90.180.10">
    <property type="entry name" value="Medium-chain alcohol dehydrogenases, catalytic domain"/>
    <property type="match status" value="1"/>
</dbReference>
<dbReference type="InterPro" id="IPR011032">
    <property type="entry name" value="GroES-like_sf"/>
</dbReference>
<dbReference type="EMBL" id="BMGB01000001">
    <property type="protein sequence ID" value="GGB00409.1"/>
    <property type="molecule type" value="Genomic_DNA"/>
</dbReference>
<dbReference type="Pfam" id="PF08240">
    <property type="entry name" value="ADH_N"/>
    <property type="match status" value="1"/>
</dbReference>
<dbReference type="PANTHER" id="PTHR44013:SF1">
    <property type="entry name" value="ZINC-TYPE ALCOHOL DEHYDROGENASE-LIKE PROTEIN C16A3.02C"/>
    <property type="match status" value="1"/>
</dbReference>
<protein>
    <submittedName>
        <fullName evidence="2">NADPH:quinone reductase</fullName>
    </submittedName>
</protein>
<sequence length="321" mass="33575">MQDRYGDSSVLHLDDVPMPTIGDDDVLIEVRATSLNIGDIHLMTGLPLIMRPFVGFKGPRQRIRGMDVAGMVHSVGSRVTAFRPGDEVFGVVDAGLAEYARASVKKIAPKPASLSFEQASAIPTSAATALHALRDTGHVQAGQKVLIIGASGGVGIFATQLAKAFGAHVTGVANTAKLDLVRSLGADEVIDYTTTDFTRSGLRYDLIIDMASTHTFADLRRILATEGTLVIVGGEAGGRFTGGVGRAMTAPLRSIGSKQKLKGLISATLAGDLMTLAELVQAGSMMPVIDGALPLSSASEAVARMRSRGVGKVVLTPWLVE</sequence>
<keyword evidence="3" id="KW-1185">Reference proteome</keyword>
<gene>
    <name evidence="2" type="ORF">GCM10010979_13590</name>
</gene>
<dbReference type="SMART" id="SM00829">
    <property type="entry name" value="PKS_ER"/>
    <property type="match status" value="1"/>
</dbReference>
<evidence type="ECO:0000313" key="2">
    <source>
        <dbReference type="EMBL" id="GGB00409.1"/>
    </source>
</evidence>